<reference evidence="2" key="1">
    <citation type="submission" date="2014-03" db="EMBL/GenBank/DDBJ databases">
        <authorList>
            <person name="Urmite Genomes U."/>
        </authorList>
    </citation>
    <scope>NUCLEOTIDE SEQUENCE [LARGE SCALE GENOMIC DNA]</scope>
    <source>
        <strain evidence="2">HD-03</strain>
    </source>
</reference>
<dbReference type="Proteomes" id="UP000028868">
    <property type="component" value="Unassembled WGS sequence"/>
</dbReference>
<evidence type="ECO:0000313" key="2">
    <source>
        <dbReference type="Proteomes" id="UP000028868"/>
    </source>
</evidence>
<proteinExistence type="predicted"/>
<keyword evidence="2" id="KW-1185">Reference proteome</keyword>
<organism evidence="1 2">
    <name type="scientific">Halobacillus karajensis</name>
    <dbReference type="NCBI Taxonomy" id="195088"/>
    <lineage>
        <taxon>Bacteria</taxon>
        <taxon>Bacillati</taxon>
        <taxon>Bacillota</taxon>
        <taxon>Bacilli</taxon>
        <taxon>Bacillales</taxon>
        <taxon>Bacillaceae</taxon>
        <taxon>Halobacillus</taxon>
    </lineage>
</organism>
<dbReference type="OrthoDB" id="2648732at2"/>
<reference evidence="1 2" key="2">
    <citation type="submission" date="2014-05" db="EMBL/GenBank/DDBJ databases">
        <title>Draft genome sequence of Halobacillus karajensis HK-03.</title>
        <authorList>
            <person name="Khelaifia S."/>
            <person name="Croce O."/>
            <person name="Lagier J.C."/>
            <person name="Raoult D."/>
        </authorList>
    </citation>
    <scope>NUCLEOTIDE SEQUENCE [LARGE SCALE GENOMIC DNA]</scope>
    <source>
        <strain evidence="1 2">HD-03</strain>
    </source>
</reference>
<protein>
    <submittedName>
        <fullName evidence="1">Uncharacterized protein</fullName>
    </submittedName>
</protein>
<evidence type="ECO:0000313" key="1">
    <source>
        <dbReference type="EMBL" id="CDQ22499.1"/>
    </source>
</evidence>
<comment type="caution">
    <text evidence="1">The sequence shown here is derived from an EMBL/GenBank/DDBJ whole genome shotgun (WGS) entry which is preliminary data.</text>
</comment>
<accession>A0A024P2K3</accession>
<dbReference type="AlphaFoldDB" id="A0A024P2K3"/>
<sequence length="82" mass="9133">MKIEIEVQAFGEIEVQGTAGAHKGVELMEVHNLSKDTTLGEVENLLSRLFQEVENGYNNPEQNAGKITIRCKKENSEIVYLG</sequence>
<name>A0A024P2K3_9BACI</name>
<dbReference type="EMBL" id="CCDI010000001">
    <property type="protein sequence ID" value="CDQ22499.1"/>
    <property type="molecule type" value="Genomic_DNA"/>
</dbReference>
<gene>
    <name evidence="1" type="ORF">BN983_00710</name>
</gene>